<comment type="caution">
    <text evidence="3">The sequence shown here is derived from an EMBL/GenBank/DDBJ whole genome shotgun (WGS) entry which is preliminary data.</text>
</comment>
<dbReference type="SUPFAM" id="SSF52540">
    <property type="entry name" value="P-loop containing nucleoside triphosphate hydrolases"/>
    <property type="match status" value="1"/>
</dbReference>
<dbReference type="PROSITE" id="PS00198">
    <property type="entry name" value="4FE4S_FER_1"/>
    <property type="match status" value="1"/>
</dbReference>
<dbReference type="AlphaFoldDB" id="X1JL44"/>
<proteinExistence type="predicted"/>
<organism evidence="3">
    <name type="scientific">marine sediment metagenome</name>
    <dbReference type="NCBI Taxonomy" id="412755"/>
    <lineage>
        <taxon>unclassified sequences</taxon>
        <taxon>metagenomes</taxon>
        <taxon>ecological metagenomes</taxon>
    </lineage>
</organism>
<dbReference type="InterPro" id="IPR027417">
    <property type="entry name" value="P-loop_NTPase"/>
</dbReference>
<dbReference type="PANTHER" id="PTHR43534">
    <property type="entry name" value="MIND SUPERFAMILY P-LOOP ATPASE CONTAINING AN INSERTED FERREDOXIN DOMAIN"/>
    <property type="match status" value="1"/>
</dbReference>
<dbReference type="EMBL" id="BARU01035288">
    <property type="protein sequence ID" value="GAH78974.1"/>
    <property type="molecule type" value="Genomic_DNA"/>
</dbReference>
<evidence type="ECO:0000256" key="1">
    <source>
        <dbReference type="SAM" id="MobiDB-lite"/>
    </source>
</evidence>
<dbReference type="SUPFAM" id="SSF54862">
    <property type="entry name" value="4Fe-4S ferredoxins"/>
    <property type="match status" value="1"/>
</dbReference>
<dbReference type="PANTHER" id="PTHR43534:SF1">
    <property type="entry name" value="4FE-4S CLUSTER CONTAINING PARA FAMILY ATPASE PROTEIN"/>
    <property type="match status" value="1"/>
</dbReference>
<dbReference type="InterPro" id="IPR017896">
    <property type="entry name" value="4Fe4S_Fe-S-bd"/>
</dbReference>
<protein>
    <recommendedName>
        <fullName evidence="2">4Fe-4S ferredoxin-type domain-containing protein</fullName>
    </recommendedName>
</protein>
<feature type="non-terminal residue" evidence="3">
    <location>
        <position position="232"/>
    </location>
</feature>
<accession>X1JL44</accession>
<dbReference type="Gene3D" id="3.30.70.20">
    <property type="match status" value="1"/>
</dbReference>
<evidence type="ECO:0000313" key="3">
    <source>
        <dbReference type="EMBL" id="GAH78974.1"/>
    </source>
</evidence>
<dbReference type="Gene3D" id="3.40.50.300">
    <property type="entry name" value="P-loop containing nucleotide triphosphate hydrolases"/>
    <property type="match status" value="1"/>
</dbReference>
<dbReference type="PROSITE" id="PS51379">
    <property type="entry name" value="4FE4S_FER_2"/>
    <property type="match status" value="2"/>
</dbReference>
<sequence length="232" mass="25002">MRLKDVKELVVISGKGGTGKTSIVASFAALADKKVLADCDVDAADLHLILEPQIEHREEFRSGKKARIILDKCTGCGKCYEVCRFGAVRRQKSEDRSQKTEDRSQKAESPRAGGALANRDTDAAPSSVIPAQAGIHPPFYEIDAISCEGCGVCFHFCPDEAIAFEEQTCGEWFISRTRLGPMVHARLGVAEENSGKLVSLVRNQAKQVAEREGLDLMIVDGAPGIGCPVIAS</sequence>
<gene>
    <name evidence="3" type="ORF">S03H2_55264</name>
</gene>
<feature type="domain" description="4Fe-4S ferredoxin-type" evidence="2">
    <location>
        <begin position="64"/>
        <end position="93"/>
    </location>
</feature>
<feature type="domain" description="4Fe-4S ferredoxin-type" evidence="2">
    <location>
        <begin position="138"/>
        <end position="167"/>
    </location>
</feature>
<dbReference type="InterPro" id="IPR017900">
    <property type="entry name" value="4Fe4S_Fe_S_CS"/>
</dbReference>
<feature type="region of interest" description="Disordered" evidence="1">
    <location>
        <begin position="93"/>
        <end position="124"/>
    </location>
</feature>
<reference evidence="3" key="1">
    <citation type="journal article" date="2014" name="Front. Microbiol.">
        <title>High frequency of phylogenetically diverse reductive dehalogenase-homologous genes in deep subseafloor sedimentary metagenomes.</title>
        <authorList>
            <person name="Kawai M."/>
            <person name="Futagami T."/>
            <person name="Toyoda A."/>
            <person name="Takaki Y."/>
            <person name="Nishi S."/>
            <person name="Hori S."/>
            <person name="Arai W."/>
            <person name="Tsubouchi T."/>
            <person name="Morono Y."/>
            <person name="Uchiyama I."/>
            <person name="Ito T."/>
            <person name="Fujiyama A."/>
            <person name="Inagaki F."/>
            <person name="Takami H."/>
        </authorList>
    </citation>
    <scope>NUCLEOTIDE SEQUENCE</scope>
    <source>
        <strain evidence="3">Expedition CK06-06</strain>
    </source>
</reference>
<feature type="compositionally biased region" description="Basic and acidic residues" evidence="1">
    <location>
        <begin position="93"/>
        <end position="109"/>
    </location>
</feature>
<name>X1JL44_9ZZZZ</name>
<dbReference type="Pfam" id="PF13187">
    <property type="entry name" value="Fer4_9"/>
    <property type="match status" value="1"/>
</dbReference>
<evidence type="ECO:0000259" key="2">
    <source>
        <dbReference type="PROSITE" id="PS51379"/>
    </source>
</evidence>